<keyword evidence="3" id="KW-0804">Transcription</keyword>
<dbReference type="InterPro" id="IPR035418">
    <property type="entry name" value="AraC-bd_2"/>
</dbReference>
<dbReference type="InterPro" id="IPR009057">
    <property type="entry name" value="Homeodomain-like_sf"/>
</dbReference>
<evidence type="ECO:0000256" key="3">
    <source>
        <dbReference type="ARBA" id="ARBA00023163"/>
    </source>
</evidence>
<dbReference type="SMART" id="SM00342">
    <property type="entry name" value="HTH_ARAC"/>
    <property type="match status" value="1"/>
</dbReference>
<evidence type="ECO:0000256" key="4">
    <source>
        <dbReference type="SAM" id="MobiDB-lite"/>
    </source>
</evidence>
<dbReference type="PANTHER" id="PTHR46796">
    <property type="entry name" value="HTH-TYPE TRANSCRIPTIONAL ACTIVATOR RHAS-RELATED"/>
    <property type="match status" value="1"/>
</dbReference>
<name>A0A7G7MMU8_9PSEU</name>
<protein>
    <submittedName>
        <fullName evidence="6">Helix-turn-helix domain-containing protein</fullName>
    </submittedName>
</protein>
<dbReference type="InterPro" id="IPR020449">
    <property type="entry name" value="Tscrpt_reg_AraC-type_HTH"/>
</dbReference>
<keyword evidence="2" id="KW-0238">DNA-binding</keyword>
<dbReference type="KEGG" id="ppel:H6H00_09510"/>
<dbReference type="AlphaFoldDB" id="A0A7G7MMU8"/>
<proteinExistence type="predicted"/>
<dbReference type="InterPro" id="IPR050204">
    <property type="entry name" value="AraC_XylS_family_regulators"/>
</dbReference>
<feature type="compositionally biased region" description="Basic and acidic residues" evidence="4">
    <location>
        <begin position="297"/>
        <end position="317"/>
    </location>
</feature>
<keyword evidence="1" id="KW-0805">Transcription regulation</keyword>
<dbReference type="RefSeq" id="WP_185720933.1">
    <property type="nucleotide sequence ID" value="NZ_BAAAWI010000001.1"/>
</dbReference>
<keyword evidence="7" id="KW-1185">Reference proteome</keyword>
<dbReference type="GO" id="GO:0003700">
    <property type="term" value="F:DNA-binding transcription factor activity"/>
    <property type="evidence" value="ECO:0007669"/>
    <property type="project" value="InterPro"/>
</dbReference>
<gene>
    <name evidence="6" type="ORF">H6H00_09510</name>
</gene>
<dbReference type="InterPro" id="IPR018060">
    <property type="entry name" value="HTH_AraC"/>
</dbReference>
<organism evidence="6 7">
    <name type="scientific">Pseudonocardia petroleophila</name>
    <dbReference type="NCBI Taxonomy" id="37331"/>
    <lineage>
        <taxon>Bacteria</taxon>
        <taxon>Bacillati</taxon>
        <taxon>Actinomycetota</taxon>
        <taxon>Actinomycetes</taxon>
        <taxon>Pseudonocardiales</taxon>
        <taxon>Pseudonocardiaceae</taxon>
        <taxon>Pseudonocardia</taxon>
    </lineage>
</organism>
<dbReference type="GO" id="GO:0043565">
    <property type="term" value="F:sequence-specific DNA binding"/>
    <property type="evidence" value="ECO:0007669"/>
    <property type="project" value="InterPro"/>
</dbReference>
<dbReference type="PRINTS" id="PR00032">
    <property type="entry name" value="HTHARAC"/>
</dbReference>
<evidence type="ECO:0000256" key="2">
    <source>
        <dbReference type="ARBA" id="ARBA00023125"/>
    </source>
</evidence>
<dbReference type="Gene3D" id="1.10.10.60">
    <property type="entry name" value="Homeodomain-like"/>
    <property type="match status" value="1"/>
</dbReference>
<accession>A0A7G7MMU8</accession>
<dbReference type="SUPFAM" id="SSF46689">
    <property type="entry name" value="Homeodomain-like"/>
    <property type="match status" value="1"/>
</dbReference>
<evidence type="ECO:0000256" key="1">
    <source>
        <dbReference type="ARBA" id="ARBA00023015"/>
    </source>
</evidence>
<evidence type="ECO:0000259" key="5">
    <source>
        <dbReference type="PROSITE" id="PS01124"/>
    </source>
</evidence>
<dbReference type="PANTHER" id="PTHR46796:SF6">
    <property type="entry name" value="ARAC SUBFAMILY"/>
    <property type="match status" value="1"/>
</dbReference>
<dbReference type="Pfam" id="PF14525">
    <property type="entry name" value="AraC_binding_2"/>
    <property type="match status" value="1"/>
</dbReference>
<dbReference type="Proteomes" id="UP000515728">
    <property type="component" value="Chromosome"/>
</dbReference>
<evidence type="ECO:0000313" key="6">
    <source>
        <dbReference type="EMBL" id="QNG54109.1"/>
    </source>
</evidence>
<dbReference type="EMBL" id="CP060131">
    <property type="protein sequence ID" value="QNG54109.1"/>
    <property type="molecule type" value="Genomic_DNA"/>
</dbReference>
<feature type="region of interest" description="Disordered" evidence="4">
    <location>
        <begin position="297"/>
        <end position="327"/>
    </location>
</feature>
<dbReference type="Pfam" id="PF12833">
    <property type="entry name" value="HTH_18"/>
    <property type="match status" value="1"/>
</dbReference>
<dbReference type="PROSITE" id="PS01124">
    <property type="entry name" value="HTH_ARAC_FAMILY_2"/>
    <property type="match status" value="1"/>
</dbReference>
<evidence type="ECO:0000313" key="7">
    <source>
        <dbReference type="Proteomes" id="UP000515728"/>
    </source>
</evidence>
<reference evidence="6 7" key="1">
    <citation type="submission" date="2020-08" db="EMBL/GenBank/DDBJ databases">
        <authorList>
            <person name="Mo P."/>
        </authorList>
    </citation>
    <scope>NUCLEOTIDE SEQUENCE [LARGE SCALE GENOMIC DNA]</scope>
    <source>
        <strain evidence="6 7">CGMCC 4.1532</strain>
    </source>
</reference>
<feature type="domain" description="HTH araC/xylS-type" evidence="5">
    <location>
        <begin position="205"/>
        <end position="304"/>
    </location>
</feature>
<sequence length="327" mass="35229">MAVWDVAARPDREQFDYWHEVICQAFVPLVPRRAGPGTGFAARVETRPLQRVVRAHIASQPQETVHGPREVARTDDAYFFVNLQVAGRCRVRQGGAESVVGPGEFTIVDTTRPYRFDFDDPWQMLSYRVPHALLDGRAAAVHKHVGGRFGGDGPGAVVRAMVASLWDVDAGPVAAAELEQALAGTLSATTSGRAGDGPPRAVLRAEIERYVRGRLGDRSLSVRTVARRFAVSPRTLHAAFADGESFAATVRRLRLDRCAALLAAPGPGPTITDIAASAGFDDAASFSRAFRREFGCTPSDVRRGARDAHPRRTRGQDGDGPAQEPGG</sequence>